<dbReference type="PANTHER" id="PTHR30118">
    <property type="entry name" value="HTH-TYPE TRANSCRIPTIONAL REGULATOR LEUO-RELATED"/>
    <property type="match status" value="1"/>
</dbReference>
<evidence type="ECO:0000259" key="5">
    <source>
        <dbReference type="Pfam" id="PF03466"/>
    </source>
</evidence>
<keyword evidence="3" id="KW-0238">DNA-binding</keyword>
<dbReference type="Proteomes" id="UP000690515">
    <property type="component" value="Unassembled WGS sequence"/>
</dbReference>
<evidence type="ECO:0000313" key="7">
    <source>
        <dbReference type="Proteomes" id="UP000690515"/>
    </source>
</evidence>
<dbReference type="Gene3D" id="3.40.190.10">
    <property type="entry name" value="Periplasmic binding protein-like II"/>
    <property type="match status" value="2"/>
</dbReference>
<dbReference type="Pfam" id="PF03466">
    <property type="entry name" value="LysR_substrate"/>
    <property type="match status" value="1"/>
</dbReference>
<reference evidence="6 7" key="1">
    <citation type="submission" date="2021-04" db="EMBL/GenBank/DDBJ databases">
        <authorList>
            <person name="Pira H."/>
            <person name="Risdian C."/>
            <person name="Wink J."/>
        </authorList>
    </citation>
    <scope>NUCLEOTIDE SEQUENCE [LARGE SCALE GENOMIC DNA]</scope>
    <source>
        <strain evidence="6 7">WH53</strain>
    </source>
</reference>
<accession>A0ABS5Z9D3</accession>
<gene>
    <name evidence="6" type="ORF">KCG35_05485</name>
</gene>
<comment type="similarity">
    <text evidence="1">Belongs to the LysR transcriptional regulatory family.</text>
</comment>
<name>A0ABS5Z9D3_9GAMM</name>
<dbReference type="EMBL" id="JAGSOY010000007">
    <property type="protein sequence ID" value="MBU2710503.1"/>
    <property type="molecule type" value="Genomic_DNA"/>
</dbReference>
<sequence length="194" mass="22155">MFVVIPKLMARLRETAPGVRIQVMQYDPHIGLLSSFNNGIDLILYSTDDAPEGIFKQKLFSDNYAIVMSNTHPLAKKEINIKAYCMLKHAIVSGDGIKPTDIDKALKQLKCKRDVVLSVPHFALAPKIVANSDFVMTMPSKLIKYIGETENICLKKLPLTMVDFFIEQFWHELNHYDLAHRWLRQQVKEVVDGL</sequence>
<dbReference type="CDD" id="cd08417">
    <property type="entry name" value="PBP2_Nitroaromatics_like"/>
    <property type="match status" value="1"/>
</dbReference>
<feature type="domain" description="LysR substrate-binding" evidence="5">
    <location>
        <begin position="4"/>
        <end position="190"/>
    </location>
</feature>
<evidence type="ECO:0000256" key="4">
    <source>
        <dbReference type="ARBA" id="ARBA00023163"/>
    </source>
</evidence>
<protein>
    <recommendedName>
        <fullName evidence="5">LysR substrate-binding domain-containing protein</fullName>
    </recommendedName>
</protein>
<keyword evidence="4" id="KW-0804">Transcription</keyword>
<dbReference type="InterPro" id="IPR050389">
    <property type="entry name" value="LysR-type_TF"/>
</dbReference>
<dbReference type="SUPFAM" id="SSF53850">
    <property type="entry name" value="Periplasmic binding protein-like II"/>
    <property type="match status" value="1"/>
</dbReference>
<comment type="caution">
    <text evidence="6">The sequence shown here is derived from an EMBL/GenBank/DDBJ whole genome shotgun (WGS) entry which is preliminary data.</text>
</comment>
<keyword evidence="7" id="KW-1185">Reference proteome</keyword>
<keyword evidence="2" id="KW-0805">Transcription regulation</keyword>
<evidence type="ECO:0000256" key="1">
    <source>
        <dbReference type="ARBA" id="ARBA00009437"/>
    </source>
</evidence>
<organism evidence="6 7">
    <name type="scientific">Zooshikella harenae</name>
    <dbReference type="NCBI Taxonomy" id="2827238"/>
    <lineage>
        <taxon>Bacteria</taxon>
        <taxon>Pseudomonadati</taxon>
        <taxon>Pseudomonadota</taxon>
        <taxon>Gammaproteobacteria</taxon>
        <taxon>Oceanospirillales</taxon>
        <taxon>Zooshikellaceae</taxon>
        <taxon>Zooshikella</taxon>
    </lineage>
</organism>
<dbReference type="InterPro" id="IPR005119">
    <property type="entry name" value="LysR_subst-bd"/>
</dbReference>
<proteinExistence type="inferred from homology"/>
<evidence type="ECO:0000313" key="6">
    <source>
        <dbReference type="EMBL" id="MBU2710503.1"/>
    </source>
</evidence>
<dbReference type="PANTHER" id="PTHR30118:SF15">
    <property type="entry name" value="TRANSCRIPTIONAL REGULATORY PROTEIN"/>
    <property type="match status" value="1"/>
</dbReference>
<dbReference type="InterPro" id="IPR037402">
    <property type="entry name" value="YidZ_PBP2"/>
</dbReference>
<evidence type="ECO:0000256" key="2">
    <source>
        <dbReference type="ARBA" id="ARBA00023015"/>
    </source>
</evidence>
<evidence type="ECO:0000256" key="3">
    <source>
        <dbReference type="ARBA" id="ARBA00023125"/>
    </source>
</evidence>